<keyword evidence="2" id="KW-0732">Signal</keyword>
<gene>
    <name evidence="4" type="ORF">PPEP_a2553</name>
</gene>
<evidence type="ECO:0000313" key="5">
    <source>
        <dbReference type="Proteomes" id="UP000660708"/>
    </source>
</evidence>
<dbReference type="AlphaFoldDB" id="A0A8I0MSA5"/>
<dbReference type="SUPFAM" id="SSF82171">
    <property type="entry name" value="DPP6 N-terminal domain-like"/>
    <property type="match status" value="1"/>
</dbReference>
<dbReference type="PANTHER" id="PTHR42776">
    <property type="entry name" value="SERINE PEPTIDASE S9 FAMILY MEMBER"/>
    <property type="match status" value="1"/>
</dbReference>
<dbReference type="EMBL" id="AQHF01000018">
    <property type="protein sequence ID" value="MBE0344870.1"/>
    <property type="molecule type" value="Genomic_DNA"/>
</dbReference>
<evidence type="ECO:0000256" key="1">
    <source>
        <dbReference type="ARBA" id="ARBA00022801"/>
    </source>
</evidence>
<sequence>MKLHTAVTLLFTAVSTQLSASPLDESKIQFLGPIAINSTIKPADTAHRDAIIDNLLPTLQKNTNQIMLFNQQSKWQPLNKISKLTIPGLQALKFNFTTERFVSGKLKLEGIEKAKVFLNGEAVSGISEIQLNVAKGDHQVLVVAEQVNDWNKVDISFEGKADHDSITLTDKQTKALSAKQLFDAPTVSAISLSPNGEYYITTMRRYNDEKGNSAITETTLYNEDGEALYHFDGMNAANFAWRDDSEKLTYLSDNKAYIFDLKTTKRTQVASQLNGANSITFFDENTLIFEWTNSGKEEGKLTKHYQGLEDRWSYARTQSQIFLLDITSGLLNPVTVGTQSHQLADFDVKANTILATRHQQDYAQPPHMLTELIEIDLSNYQQKVIGQYRTFNNAQYTKEGIYVTAGPDFANGAGRNLPEGMLANNYDGQLYLMDRSGQNVKALSKNFDPAISNFTVLNNGDVVLKATDEDRQQLFLFDESKNKFKRINTGLDVVEKYAVSDERHAQVLFTGTTVSTPQQLKTIHVSDNRSKTLWDSKGIAYQGAEIANLEEFNFTNKEGVEIKGRVYLPHDLDKSKKYPALVYYYGGTSPVTRGFSGRYPFNLWAAKGYVVYVLQPTGATGFGQKFSAEHVNAWGEHTANDIIMGTKEFVKAYPFVDDKRLGNLGASYGGFMTMLLTTKTNLFSASISHAGISNITSYWGQGWWGYLYSGEASKGSFPWNNPTLYSQHSPVFNANKVTTPLLLIHGDADTNVPPGESHNMYTALKILGQDVELVEYKGADHQIFARDKRFHWWDTMLAYFDKHLKNEPQWWQHLYGK</sequence>
<dbReference type="RefSeq" id="WP_147389520.1">
    <property type="nucleotide sequence ID" value="NZ_AQHF01000018.1"/>
</dbReference>
<dbReference type="PANTHER" id="PTHR42776:SF4">
    <property type="entry name" value="ACYLAMINO-ACID-RELEASING ENZYME"/>
    <property type="match status" value="1"/>
</dbReference>
<reference evidence="4 5" key="1">
    <citation type="submission" date="2015-06" db="EMBL/GenBank/DDBJ databases">
        <title>Genome sequence of Pseudoalteromonas peptidolytica.</title>
        <authorList>
            <person name="Xie B.-B."/>
            <person name="Rong J.-C."/>
            <person name="Qin Q.-L."/>
            <person name="Zhang Y.-Z."/>
        </authorList>
    </citation>
    <scope>NUCLEOTIDE SEQUENCE [LARGE SCALE GENOMIC DNA]</scope>
    <source>
        <strain evidence="4 5">F12-50-A1</strain>
    </source>
</reference>
<feature type="domain" description="Peptidase S9 prolyl oligopeptidase catalytic" evidence="3">
    <location>
        <begin position="601"/>
        <end position="806"/>
    </location>
</feature>
<dbReference type="SUPFAM" id="SSF53474">
    <property type="entry name" value="alpha/beta-Hydrolases"/>
    <property type="match status" value="1"/>
</dbReference>
<evidence type="ECO:0000259" key="3">
    <source>
        <dbReference type="Pfam" id="PF00326"/>
    </source>
</evidence>
<dbReference type="Pfam" id="PF00326">
    <property type="entry name" value="Peptidase_S9"/>
    <property type="match status" value="1"/>
</dbReference>
<dbReference type="Gene3D" id="3.40.50.1820">
    <property type="entry name" value="alpha/beta hydrolase"/>
    <property type="match status" value="1"/>
</dbReference>
<keyword evidence="5" id="KW-1185">Reference proteome</keyword>
<accession>A0A8I0MSA5</accession>
<dbReference type="Proteomes" id="UP000660708">
    <property type="component" value="Unassembled WGS sequence"/>
</dbReference>
<evidence type="ECO:0000256" key="2">
    <source>
        <dbReference type="SAM" id="SignalP"/>
    </source>
</evidence>
<dbReference type="InterPro" id="IPR029058">
    <property type="entry name" value="AB_hydrolase_fold"/>
</dbReference>
<name>A0A8I0MSA5_9GAMM</name>
<proteinExistence type="predicted"/>
<organism evidence="4 5">
    <name type="scientific">Pseudoalteromonas peptidolytica F12-50-A1</name>
    <dbReference type="NCBI Taxonomy" id="1315280"/>
    <lineage>
        <taxon>Bacteria</taxon>
        <taxon>Pseudomonadati</taxon>
        <taxon>Pseudomonadota</taxon>
        <taxon>Gammaproteobacteria</taxon>
        <taxon>Alteromonadales</taxon>
        <taxon>Pseudoalteromonadaceae</taxon>
        <taxon>Pseudoalteromonas</taxon>
    </lineage>
</organism>
<protein>
    <submittedName>
        <fullName evidence="4">Acylaminoacyl-peptidase</fullName>
    </submittedName>
</protein>
<dbReference type="InterPro" id="IPR001375">
    <property type="entry name" value="Peptidase_S9_cat"/>
</dbReference>
<dbReference type="GO" id="GO:0006508">
    <property type="term" value="P:proteolysis"/>
    <property type="evidence" value="ECO:0007669"/>
    <property type="project" value="InterPro"/>
</dbReference>
<comment type="caution">
    <text evidence="4">The sequence shown here is derived from an EMBL/GenBank/DDBJ whole genome shotgun (WGS) entry which is preliminary data.</text>
</comment>
<dbReference type="GO" id="GO:0004252">
    <property type="term" value="F:serine-type endopeptidase activity"/>
    <property type="evidence" value="ECO:0007669"/>
    <property type="project" value="TreeGrafter"/>
</dbReference>
<keyword evidence="1" id="KW-0378">Hydrolase</keyword>
<feature type="signal peptide" evidence="2">
    <location>
        <begin position="1"/>
        <end position="20"/>
    </location>
</feature>
<feature type="chain" id="PRO_5034915799" evidence="2">
    <location>
        <begin position="21"/>
        <end position="817"/>
    </location>
</feature>
<evidence type="ECO:0000313" key="4">
    <source>
        <dbReference type="EMBL" id="MBE0344870.1"/>
    </source>
</evidence>